<keyword evidence="2" id="KW-0378">Hydrolase</keyword>
<dbReference type="EMBL" id="CP001843">
    <property type="protein sequence ID" value="AEF86306.1"/>
    <property type="molecule type" value="Genomic_DNA"/>
</dbReference>
<dbReference type="GO" id="GO:0070292">
    <property type="term" value="P:N-acylphosphatidylethanolamine metabolic process"/>
    <property type="evidence" value="ECO:0007669"/>
    <property type="project" value="TreeGrafter"/>
</dbReference>
<dbReference type="InterPro" id="IPR007053">
    <property type="entry name" value="LRAT_dom"/>
</dbReference>
<gene>
    <name evidence="5" type="ordered locus">TREPR_0881</name>
</gene>
<evidence type="ECO:0000313" key="6">
    <source>
        <dbReference type="Proteomes" id="UP000009223"/>
    </source>
</evidence>
<dbReference type="GO" id="GO:0008970">
    <property type="term" value="F:phospholipase A1 activity"/>
    <property type="evidence" value="ECO:0007669"/>
    <property type="project" value="TreeGrafter"/>
</dbReference>
<accession>F5YIL6</accession>
<keyword evidence="3" id="KW-0443">Lipid metabolism</keyword>
<reference evidence="6" key="1">
    <citation type="submission" date="2009-12" db="EMBL/GenBank/DDBJ databases">
        <title>Complete sequence of Treponema primitia strain ZAS-2.</title>
        <authorList>
            <person name="Tetu S.G."/>
            <person name="Matson E."/>
            <person name="Ren Q."/>
            <person name="Seshadri R."/>
            <person name="Elbourne L."/>
            <person name="Hassan K.A."/>
            <person name="Durkin A."/>
            <person name="Radune D."/>
            <person name="Mohamoud Y."/>
            <person name="Shay R."/>
            <person name="Jin S."/>
            <person name="Zhang X."/>
            <person name="Lucey K."/>
            <person name="Ballor N.R."/>
            <person name="Ottesen E."/>
            <person name="Rosenthal R."/>
            <person name="Allen A."/>
            <person name="Leadbetter J.R."/>
            <person name="Paulsen I.T."/>
        </authorList>
    </citation>
    <scope>NUCLEOTIDE SEQUENCE [LARGE SCALE GENOMIC DNA]</scope>
    <source>
        <strain evidence="6">ATCC BAA-887 / DSM 12427 / ZAS-2</strain>
    </source>
</reference>
<protein>
    <submittedName>
        <fullName evidence="5">Lecithin retinol acyltransferase (Phosphatidylcholine--retinol O-acyltransferase) (Phosphatidylcholine-retinol-O-acyltransferase)</fullName>
        <ecNumber evidence="5">2.3.1.135</ecNumber>
    </submittedName>
</protein>
<dbReference type="GO" id="GO:0005737">
    <property type="term" value="C:cytoplasm"/>
    <property type="evidence" value="ECO:0007669"/>
    <property type="project" value="TreeGrafter"/>
</dbReference>
<proteinExistence type="predicted"/>
<dbReference type="OrthoDB" id="9812095at2"/>
<dbReference type="PANTHER" id="PTHR13943">
    <property type="entry name" value="HRAS-LIKE SUPPRESSOR - RELATED"/>
    <property type="match status" value="1"/>
</dbReference>
<dbReference type="GO" id="GO:0016410">
    <property type="term" value="F:N-acyltransferase activity"/>
    <property type="evidence" value="ECO:0007669"/>
    <property type="project" value="TreeGrafter"/>
</dbReference>
<dbReference type="eggNOG" id="COG1842">
    <property type="taxonomic scope" value="Bacteria"/>
</dbReference>
<evidence type="ECO:0000256" key="1">
    <source>
        <dbReference type="ARBA" id="ARBA00022679"/>
    </source>
</evidence>
<dbReference type="PROSITE" id="PS51934">
    <property type="entry name" value="LRAT"/>
    <property type="match status" value="1"/>
</dbReference>
<dbReference type="GO" id="GO:0004623">
    <property type="term" value="F:phospholipase A2 activity"/>
    <property type="evidence" value="ECO:0007669"/>
    <property type="project" value="TreeGrafter"/>
</dbReference>
<dbReference type="Pfam" id="PF04970">
    <property type="entry name" value="LRAT"/>
    <property type="match status" value="1"/>
</dbReference>
<organism evidence="5 6">
    <name type="scientific">Treponema primitia (strain ATCC BAA-887 / DSM 12427 / ZAS-2)</name>
    <dbReference type="NCBI Taxonomy" id="545694"/>
    <lineage>
        <taxon>Bacteria</taxon>
        <taxon>Pseudomonadati</taxon>
        <taxon>Spirochaetota</taxon>
        <taxon>Spirochaetia</taxon>
        <taxon>Spirochaetales</taxon>
        <taxon>Treponemataceae</taxon>
        <taxon>Treponema</taxon>
    </lineage>
</organism>
<evidence type="ECO:0000259" key="4">
    <source>
        <dbReference type="PROSITE" id="PS51934"/>
    </source>
</evidence>
<dbReference type="STRING" id="545694.TREPR_0881"/>
<dbReference type="HOGENOM" id="CLU_113472_1_1_12"/>
<name>F5YIL6_TREPZ</name>
<dbReference type="AlphaFoldDB" id="F5YIL6"/>
<evidence type="ECO:0000256" key="2">
    <source>
        <dbReference type="ARBA" id="ARBA00022801"/>
    </source>
</evidence>
<dbReference type="Proteomes" id="UP000009223">
    <property type="component" value="Chromosome"/>
</dbReference>
<evidence type="ECO:0000256" key="3">
    <source>
        <dbReference type="ARBA" id="ARBA00023098"/>
    </source>
</evidence>
<dbReference type="KEGG" id="tpi:TREPR_0881"/>
<keyword evidence="5" id="KW-0012">Acyltransferase</keyword>
<sequence>MPGVDIKSSIGDGNMAHQEKLCPNPGDILRVSRGLYYHYGVYAGENRVIHYASKTGDFGDDICVHETTLNSFCRGGRYMVCIFSSTYRKPDLGTKVLDMIEHPTLFTIMDSLSALALELSSSGFHLYSGKETAERARSRIGEDKYNIIFNNCEHFAVWCKTGISESAQVSSVVSLLAAIPAKTT</sequence>
<feature type="domain" description="LRAT" evidence="4">
    <location>
        <begin position="28"/>
        <end position="168"/>
    </location>
</feature>
<dbReference type="Gene3D" id="3.90.1720.10">
    <property type="entry name" value="endopeptidase domain like (from Nostoc punctiforme)"/>
    <property type="match status" value="1"/>
</dbReference>
<dbReference type="PANTHER" id="PTHR13943:SF77">
    <property type="entry name" value="LRAT DOMAIN-CONTAINING PROTEIN"/>
    <property type="match status" value="1"/>
</dbReference>
<keyword evidence="1 5" id="KW-0808">Transferase</keyword>
<keyword evidence="6" id="KW-1185">Reference proteome</keyword>
<dbReference type="EC" id="2.3.1.135" evidence="5"/>
<reference evidence="5 6" key="2">
    <citation type="journal article" date="2011" name="ISME J.">
        <title>RNA-seq reveals cooperative metabolic interactions between two termite-gut spirochete species in co-culture.</title>
        <authorList>
            <person name="Rosenthal A.Z."/>
            <person name="Matson E.G."/>
            <person name="Eldar A."/>
            <person name="Leadbetter J.R."/>
        </authorList>
    </citation>
    <scope>NUCLEOTIDE SEQUENCE [LARGE SCALE GENOMIC DNA]</scope>
    <source>
        <strain evidence="6">ATCC BAA-887 / DSM 12427 / ZAS-2</strain>
    </source>
</reference>
<dbReference type="GO" id="GO:0047173">
    <property type="term" value="F:phosphatidylcholine-retinol O-acyltransferase activity"/>
    <property type="evidence" value="ECO:0007669"/>
    <property type="project" value="UniProtKB-EC"/>
</dbReference>
<dbReference type="InterPro" id="IPR051496">
    <property type="entry name" value="H-rev107_PLA/AT"/>
</dbReference>
<evidence type="ECO:0000313" key="5">
    <source>
        <dbReference type="EMBL" id="AEF86306.1"/>
    </source>
</evidence>